<gene>
    <name evidence="2" type="ORF">AMORRO_LOCUS6096</name>
</gene>
<evidence type="ECO:0000256" key="1">
    <source>
        <dbReference type="SAM" id="Phobius"/>
    </source>
</evidence>
<keyword evidence="1" id="KW-1133">Transmembrane helix</keyword>
<dbReference type="AlphaFoldDB" id="A0A9N9BG90"/>
<protein>
    <submittedName>
        <fullName evidence="2">5889_t:CDS:1</fullName>
    </submittedName>
</protein>
<keyword evidence="3" id="KW-1185">Reference proteome</keyword>
<name>A0A9N9BG90_9GLOM</name>
<proteinExistence type="predicted"/>
<comment type="caution">
    <text evidence="2">The sequence shown here is derived from an EMBL/GenBank/DDBJ whole genome shotgun (WGS) entry which is preliminary data.</text>
</comment>
<keyword evidence="1" id="KW-0812">Transmembrane</keyword>
<reference evidence="2" key="1">
    <citation type="submission" date="2021-06" db="EMBL/GenBank/DDBJ databases">
        <authorList>
            <person name="Kallberg Y."/>
            <person name="Tangrot J."/>
            <person name="Rosling A."/>
        </authorList>
    </citation>
    <scope>NUCLEOTIDE SEQUENCE</scope>
    <source>
        <strain evidence="2">CL551</strain>
    </source>
</reference>
<dbReference type="EMBL" id="CAJVPV010003931">
    <property type="protein sequence ID" value="CAG8562745.1"/>
    <property type="molecule type" value="Genomic_DNA"/>
</dbReference>
<organism evidence="2 3">
    <name type="scientific">Acaulospora morrowiae</name>
    <dbReference type="NCBI Taxonomy" id="94023"/>
    <lineage>
        <taxon>Eukaryota</taxon>
        <taxon>Fungi</taxon>
        <taxon>Fungi incertae sedis</taxon>
        <taxon>Mucoromycota</taxon>
        <taxon>Glomeromycotina</taxon>
        <taxon>Glomeromycetes</taxon>
        <taxon>Diversisporales</taxon>
        <taxon>Acaulosporaceae</taxon>
        <taxon>Acaulospora</taxon>
    </lineage>
</organism>
<keyword evidence="1" id="KW-0472">Membrane</keyword>
<evidence type="ECO:0000313" key="3">
    <source>
        <dbReference type="Proteomes" id="UP000789342"/>
    </source>
</evidence>
<sequence length="112" mass="13135">MSNYPFQLHLNNTNEPLTNQLKNQINYYPYSRINFSYQRLEEGRLLPFRNVGGDSLSRLSYTNEKVNDANLIYGLDYDNNSTPLSLLLIKIFVVIIWMMLFYWIIAFGGLSI</sequence>
<evidence type="ECO:0000313" key="2">
    <source>
        <dbReference type="EMBL" id="CAG8562745.1"/>
    </source>
</evidence>
<accession>A0A9N9BG90</accession>
<feature type="transmembrane region" description="Helical" evidence="1">
    <location>
        <begin position="87"/>
        <end position="110"/>
    </location>
</feature>
<dbReference type="Proteomes" id="UP000789342">
    <property type="component" value="Unassembled WGS sequence"/>
</dbReference>